<dbReference type="OMA" id="FWIFFPG"/>
<proteinExistence type="inferred from homology"/>
<dbReference type="PANTHER" id="PTHR43341">
    <property type="entry name" value="AMINO ACID PERMEASE"/>
    <property type="match status" value="1"/>
</dbReference>
<evidence type="ECO:0000259" key="7">
    <source>
        <dbReference type="Pfam" id="PF00324"/>
    </source>
</evidence>
<feature type="transmembrane region" description="Helical" evidence="6">
    <location>
        <begin position="94"/>
        <end position="122"/>
    </location>
</feature>
<evidence type="ECO:0000256" key="5">
    <source>
        <dbReference type="ARBA" id="ARBA00023136"/>
    </source>
</evidence>
<dbReference type="HOGENOM" id="CLU_007946_12_1_1"/>
<evidence type="ECO:0000256" key="1">
    <source>
        <dbReference type="ARBA" id="ARBA00004141"/>
    </source>
</evidence>
<feature type="transmembrane region" description="Helical" evidence="6">
    <location>
        <begin position="479"/>
        <end position="501"/>
    </location>
</feature>
<evidence type="ECO:0000256" key="3">
    <source>
        <dbReference type="ARBA" id="ARBA00022692"/>
    </source>
</evidence>
<dbReference type="OrthoDB" id="10062876at2759"/>
<dbReference type="GO" id="GO:0015171">
    <property type="term" value="F:amino acid transmembrane transporter activity"/>
    <property type="evidence" value="ECO:0007669"/>
    <property type="project" value="TreeGrafter"/>
</dbReference>
<name>A5E6F6_LODEL</name>
<feature type="transmembrane region" description="Helical" evidence="6">
    <location>
        <begin position="297"/>
        <end position="317"/>
    </location>
</feature>
<dbReference type="STRING" id="379508.A5E6F6"/>
<dbReference type="InterPro" id="IPR004841">
    <property type="entry name" value="AA-permease/SLC12A_dom"/>
</dbReference>
<protein>
    <recommendedName>
        <fullName evidence="7">Amino acid permease/ SLC12A domain-containing protein</fullName>
    </recommendedName>
</protein>
<dbReference type="GeneID" id="5230782"/>
<feature type="transmembrane region" description="Helical" evidence="6">
    <location>
        <begin position="207"/>
        <end position="226"/>
    </location>
</feature>
<dbReference type="GO" id="GO:0016020">
    <property type="term" value="C:membrane"/>
    <property type="evidence" value="ECO:0007669"/>
    <property type="project" value="UniProtKB-SubCell"/>
</dbReference>
<feature type="transmembrane region" description="Helical" evidence="6">
    <location>
        <begin position="426"/>
        <end position="447"/>
    </location>
</feature>
<evidence type="ECO:0000313" key="8">
    <source>
        <dbReference type="EMBL" id="EDK47014.1"/>
    </source>
</evidence>
<dbReference type="InterPro" id="IPR050524">
    <property type="entry name" value="APC_YAT"/>
</dbReference>
<dbReference type="Proteomes" id="UP000001996">
    <property type="component" value="Unassembled WGS sequence"/>
</dbReference>
<keyword evidence="5 6" id="KW-0472">Membrane</keyword>
<dbReference type="EMBL" id="CH981531">
    <property type="protein sequence ID" value="EDK47014.1"/>
    <property type="molecule type" value="Genomic_DNA"/>
</dbReference>
<dbReference type="AlphaFoldDB" id="A5E6F6"/>
<feature type="transmembrane region" description="Helical" evidence="6">
    <location>
        <begin position="143"/>
        <end position="168"/>
    </location>
</feature>
<dbReference type="VEuPathDB" id="FungiDB:LELG_05195"/>
<organism evidence="8 9">
    <name type="scientific">Lodderomyces elongisporus (strain ATCC 11503 / CBS 2605 / JCM 1781 / NBRC 1676 / NRRL YB-4239)</name>
    <name type="common">Yeast</name>
    <name type="synonym">Saccharomyces elongisporus</name>
    <dbReference type="NCBI Taxonomy" id="379508"/>
    <lineage>
        <taxon>Eukaryota</taxon>
        <taxon>Fungi</taxon>
        <taxon>Dikarya</taxon>
        <taxon>Ascomycota</taxon>
        <taxon>Saccharomycotina</taxon>
        <taxon>Pichiomycetes</taxon>
        <taxon>Debaryomycetaceae</taxon>
        <taxon>Candida/Lodderomyces clade</taxon>
        <taxon>Lodderomyces</taxon>
    </lineage>
</organism>
<dbReference type="PANTHER" id="PTHR43341:SF39">
    <property type="entry name" value="AMINO ACID TRANSPORTER (EUROFUNG)-RELATED"/>
    <property type="match status" value="1"/>
</dbReference>
<keyword evidence="3 6" id="KW-0812">Transmembrane</keyword>
<keyword evidence="4 6" id="KW-1133">Transmembrane helix</keyword>
<dbReference type="Gene3D" id="1.20.1740.10">
    <property type="entry name" value="Amino acid/polyamine transporter I"/>
    <property type="match status" value="1"/>
</dbReference>
<feature type="transmembrane region" description="Helical" evidence="6">
    <location>
        <begin position="349"/>
        <end position="371"/>
    </location>
</feature>
<comment type="subcellular location">
    <subcellularLocation>
        <location evidence="1">Membrane</location>
        <topology evidence="1">Multi-pass membrane protein</topology>
    </subcellularLocation>
</comment>
<feature type="transmembrane region" description="Helical" evidence="6">
    <location>
        <begin position="507"/>
        <end position="530"/>
    </location>
</feature>
<feature type="transmembrane region" description="Helical" evidence="6">
    <location>
        <begin position="65"/>
        <end position="82"/>
    </location>
</feature>
<evidence type="ECO:0000256" key="2">
    <source>
        <dbReference type="ARBA" id="ARBA00006983"/>
    </source>
</evidence>
<feature type="transmembrane region" description="Helical" evidence="6">
    <location>
        <begin position="255"/>
        <end position="276"/>
    </location>
</feature>
<feature type="transmembrane region" description="Helical" evidence="6">
    <location>
        <begin position="392"/>
        <end position="414"/>
    </location>
</feature>
<dbReference type="Pfam" id="PF00324">
    <property type="entry name" value="AA_permease"/>
    <property type="match status" value="1"/>
</dbReference>
<dbReference type="eggNOG" id="KOG1286">
    <property type="taxonomic scope" value="Eukaryota"/>
</dbReference>
<reference evidence="8 9" key="1">
    <citation type="journal article" date="2009" name="Nature">
        <title>Evolution of pathogenicity and sexual reproduction in eight Candida genomes.</title>
        <authorList>
            <person name="Butler G."/>
            <person name="Rasmussen M.D."/>
            <person name="Lin M.F."/>
            <person name="Santos M.A."/>
            <person name="Sakthikumar S."/>
            <person name="Munro C.A."/>
            <person name="Rheinbay E."/>
            <person name="Grabherr M."/>
            <person name="Forche A."/>
            <person name="Reedy J.L."/>
            <person name="Agrafioti I."/>
            <person name="Arnaud M.B."/>
            <person name="Bates S."/>
            <person name="Brown A.J."/>
            <person name="Brunke S."/>
            <person name="Costanzo M.C."/>
            <person name="Fitzpatrick D.A."/>
            <person name="de Groot P.W."/>
            <person name="Harris D."/>
            <person name="Hoyer L.L."/>
            <person name="Hube B."/>
            <person name="Klis F.M."/>
            <person name="Kodira C."/>
            <person name="Lennard N."/>
            <person name="Logue M.E."/>
            <person name="Martin R."/>
            <person name="Neiman A.M."/>
            <person name="Nikolaou E."/>
            <person name="Quail M.A."/>
            <person name="Quinn J."/>
            <person name="Santos M.C."/>
            <person name="Schmitzberger F.F."/>
            <person name="Sherlock G."/>
            <person name="Shah P."/>
            <person name="Silverstein K.A."/>
            <person name="Skrzypek M.S."/>
            <person name="Soll D."/>
            <person name="Staggs R."/>
            <person name="Stansfield I."/>
            <person name="Stumpf M.P."/>
            <person name="Sudbery P.E."/>
            <person name="Srikantha T."/>
            <person name="Zeng Q."/>
            <person name="Berman J."/>
            <person name="Berriman M."/>
            <person name="Heitman J."/>
            <person name="Gow N.A."/>
            <person name="Lorenz M.C."/>
            <person name="Birren B.W."/>
            <person name="Kellis M."/>
            <person name="Cuomo C.A."/>
        </authorList>
    </citation>
    <scope>NUCLEOTIDE SEQUENCE [LARGE SCALE GENOMIC DNA]</scope>
    <source>
        <strain evidence="9">ATCC 11503 / BCRC 21390 / CBS 2605 / JCM 1781 / NBRC 1676 / NRRL YB-4239</strain>
    </source>
</reference>
<comment type="similarity">
    <text evidence="2">Belongs to the amino acid-polyamine-organocation (APC) superfamily. YAT (TC 2.A.3.10) family.</text>
</comment>
<evidence type="ECO:0000256" key="4">
    <source>
        <dbReference type="ARBA" id="ARBA00022989"/>
    </source>
</evidence>
<feature type="transmembrane region" description="Helical" evidence="6">
    <location>
        <begin position="174"/>
        <end position="195"/>
    </location>
</feature>
<evidence type="ECO:0000313" key="9">
    <source>
        <dbReference type="Proteomes" id="UP000001996"/>
    </source>
</evidence>
<feature type="domain" description="Amino acid permease/ SLC12A" evidence="7">
    <location>
        <begin position="64"/>
        <end position="536"/>
    </location>
</feature>
<gene>
    <name evidence="8" type="ORF">LELG_05195</name>
</gene>
<keyword evidence="9" id="KW-1185">Reference proteome</keyword>
<sequence length="587" mass="65679">MGEIKEPTFTVDVEKLAGNSEDSSTPSIGEGTVTNGTKIHYNDFHEKLDVEQYGQTQRKLNSRHVSLMIIGQSVGSALFIGVRSPLNTSGSLSFFLAFAVWAILVVYPLMTVVGVMCCYMPLKGSFFHYSARYVDPALGFASCIIYIYTAMMFVCLEATAVAQVIGYWTDINPGVWITIAIVLYALIGLVGVNFYGEIEFVTSILKVFLIVGLMMFSLISMCGGNPKHDAYGFQHWREGGLFREYLVPGPTGKFLAWWNSLLWAAFAAGGADNLALISSEVMHPRKNIALAAKRTYIRIYLFYIGGIFFLNCLISSINPKMVESLTNGTTGSAGSPWVIGIEQVGVKGLAALINACIMSSAFSCGNAFFYCSTRSIYSASIAGYLPRFFSKCLSNGAPINCVILTFAVSLLSYLNVSTTTGNVFNWFVNLSTTGLLCAYICMWWSYFQFKKAWEYQNGGNKMQKPQYEYYTGPKWLHPVFTYFGMALTVLVLFFNGFWIFFPGQFSVANLFTSYFAPVFFICLFVFWKLLKKTHFRTRETADITSGKREIDEEEEADLEMEEQLKSENEKKGFVYTCGRKINAFCFE</sequence>
<dbReference type="PIRSF" id="PIRSF006060">
    <property type="entry name" value="AA_transporter"/>
    <property type="match status" value="1"/>
</dbReference>
<dbReference type="KEGG" id="lel:PVL30_005326"/>
<dbReference type="InParanoid" id="A5E6F6"/>
<evidence type="ECO:0000256" key="6">
    <source>
        <dbReference type="SAM" id="Phobius"/>
    </source>
</evidence>
<accession>A5E6F6</accession>